<organism evidence="2 3">
    <name type="scientific">Candidatus Schekmanbacteria bacterium GWA2_38_11</name>
    <dbReference type="NCBI Taxonomy" id="1817876"/>
    <lineage>
        <taxon>Bacteria</taxon>
        <taxon>Candidatus Schekmaniibacteriota</taxon>
    </lineage>
</organism>
<comment type="caution">
    <text evidence="2">The sequence shown here is derived from an EMBL/GenBank/DDBJ whole genome shotgun (WGS) entry which is preliminary data.</text>
</comment>
<dbReference type="InterPro" id="IPR032696">
    <property type="entry name" value="SQ_cyclase_C"/>
</dbReference>
<evidence type="ECO:0000313" key="2">
    <source>
        <dbReference type="EMBL" id="OGL41470.1"/>
    </source>
</evidence>
<dbReference type="EMBL" id="MGDB01000070">
    <property type="protein sequence ID" value="OGL41470.1"/>
    <property type="molecule type" value="Genomic_DNA"/>
</dbReference>
<feature type="domain" description="Squalene cyclase C-terminal" evidence="1">
    <location>
        <begin position="132"/>
        <end position="239"/>
    </location>
</feature>
<dbReference type="Proteomes" id="UP000178526">
    <property type="component" value="Unassembled WGS sequence"/>
</dbReference>
<accession>A0A1F7RJG0</accession>
<evidence type="ECO:0000313" key="3">
    <source>
        <dbReference type="Proteomes" id="UP000178526"/>
    </source>
</evidence>
<name>A0A1F7RJG0_9BACT</name>
<dbReference type="Pfam" id="PF13243">
    <property type="entry name" value="SQHop_cyclase_C"/>
    <property type="match status" value="1"/>
</dbReference>
<sequence length="381" mass="43626">MSYLKTKIECLKDFLNLGKSKPCENEYHIKAAIIWIYKAQDVTKDGGVSRMYDLRRGWGASYPETTGYIIPTLFDYYHLSGDLESRGRAINLAKWESNVQMENGAIQAGTVNSNPKVPTIFNTGQVIFGWVRAYKETGDKKFYNSAEKASEWLVETQDEDGAWRKYSSSVALPGPNTYNTRTAWALLKAYSVISKEKYLVAARKNIDWAITQQLDNGWFKNNCLTDNDRPLLHTIAYAIRGILESGVVLNDNRYLELARIPADILISLQRNDGSLAGRFDSNWRPTVRWSCLTGDAQISIIWLRLFEIFGKEKYYLAGKRINNYLKSVQDIKTKNKNIYGGIKGSYPIYGDYGKYQYLNWAAKFFIDALILEERVSKKFSL</sequence>
<gene>
    <name evidence="2" type="ORF">A2042_01490</name>
</gene>
<dbReference type="GO" id="GO:0005975">
    <property type="term" value="P:carbohydrate metabolic process"/>
    <property type="evidence" value="ECO:0007669"/>
    <property type="project" value="InterPro"/>
</dbReference>
<proteinExistence type="predicted"/>
<dbReference type="SUPFAM" id="SSF48208">
    <property type="entry name" value="Six-hairpin glycosidases"/>
    <property type="match status" value="1"/>
</dbReference>
<dbReference type="Gene3D" id="1.50.10.20">
    <property type="match status" value="1"/>
</dbReference>
<dbReference type="AlphaFoldDB" id="A0A1F7RJG0"/>
<protein>
    <recommendedName>
        <fullName evidence="1">Squalene cyclase C-terminal domain-containing protein</fullName>
    </recommendedName>
</protein>
<reference evidence="2 3" key="1">
    <citation type="journal article" date="2016" name="Nat. Commun.">
        <title>Thousands of microbial genomes shed light on interconnected biogeochemical processes in an aquifer system.</title>
        <authorList>
            <person name="Anantharaman K."/>
            <person name="Brown C.T."/>
            <person name="Hug L.A."/>
            <person name="Sharon I."/>
            <person name="Castelle C.J."/>
            <person name="Probst A.J."/>
            <person name="Thomas B.C."/>
            <person name="Singh A."/>
            <person name="Wilkins M.J."/>
            <person name="Karaoz U."/>
            <person name="Brodie E.L."/>
            <person name="Williams K.H."/>
            <person name="Hubbard S.S."/>
            <person name="Banfield J.F."/>
        </authorList>
    </citation>
    <scope>NUCLEOTIDE SEQUENCE [LARGE SCALE GENOMIC DNA]</scope>
</reference>
<evidence type="ECO:0000259" key="1">
    <source>
        <dbReference type="Pfam" id="PF13243"/>
    </source>
</evidence>
<dbReference type="InterPro" id="IPR008928">
    <property type="entry name" value="6-hairpin_glycosidase_sf"/>
</dbReference>